<organism evidence="2 3">
    <name type="scientific">Nocardia goodfellowii</name>
    <dbReference type="NCBI Taxonomy" id="882446"/>
    <lineage>
        <taxon>Bacteria</taxon>
        <taxon>Bacillati</taxon>
        <taxon>Actinomycetota</taxon>
        <taxon>Actinomycetes</taxon>
        <taxon>Mycobacteriales</taxon>
        <taxon>Nocardiaceae</taxon>
        <taxon>Nocardia</taxon>
    </lineage>
</organism>
<evidence type="ECO:0000313" key="3">
    <source>
        <dbReference type="Proteomes" id="UP001519325"/>
    </source>
</evidence>
<name>A0ABS4QL99_9NOCA</name>
<proteinExistence type="predicted"/>
<dbReference type="EMBL" id="JAGGMR010000001">
    <property type="protein sequence ID" value="MBP2192481.1"/>
    <property type="molecule type" value="Genomic_DNA"/>
</dbReference>
<evidence type="ECO:0000313" key="2">
    <source>
        <dbReference type="EMBL" id="MBP2192481.1"/>
    </source>
</evidence>
<keyword evidence="3" id="KW-1185">Reference proteome</keyword>
<evidence type="ECO:0000256" key="1">
    <source>
        <dbReference type="SAM" id="MobiDB-lite"/>
    </source>
</evidence>
<comment type="caution">
    <text evidence="2">The sequence shown here is derived from an EMBL/GenBank/DDBJ whole genome shotgun (WGS) entry which is preliminary data.</text>
</comment>
<sequence>MPRSYECRRGRIAASQAKGGNATREPSGSLTERHLKCNVSVSSRVHRTLPAAAQGPHRCTGHAPAVTTLSADQALLDTSAVPEPVGLPPARRSWERAGLIALLIAPCSAGVDFRNPEHHPRAGGPVVTAFRPCQRFTRHRTGTGPLGRGRGGTRSAWAASGEINLANGRQRVSLHACVGRVVTVWANPRSLHISLGGHLIRTVASRLLPEHLQLLRMRGGHPTKRSAALQCVGVTVCGPRPAGLAVLLLCGRRTGSIQQTLSGSSACWKPLAQPVWTADQCAQRGITGCCPAASALPCKRDGRRSQLAGRAERGWRT</sequence>
<reference evidence="2 3" key="1">
    <citation type="submission" date="2021-03" db="EMBL/GenBank/DDBJ databases">
        <title>Sequencing the genomes of 1000 actinobacteria strains.</title>
        <authorList>
            <person name="Klenk H.-P."/>
        </authorList>
    </citation>
    <scope>NUCLEOTIDE SEQUENCE [LARGE SCALE GENOMIC DNA]</scope>
    <source>
        <strain evidence="2 3">DSM 45516</strain>
    </source>
</reference>
<accession>A0ABS4QL99</accession>
<gene>
    <name evidence="2" type="ORF">BJ987_005382</name>
</gene>
<dbReference type="Proteomes" id="UP001519325">
    <property type="component" value="Unassembled WGS sequence"/>
</dbReference>
<feature type="region of interest" description="Disordered" evidence="1">
    <location>
        <begin position="9"/>
        <end position="31"/>
    </location>
</feature>
<protein>
    <submittedName>
        <fullName evidence="2">Uncharacterized protein</fullName>
    </submittedName>
</protein>